<feature type="compositionally biased region" description="Basic and acidic residues" evidence="1">
    <location>
        <begin position="156"/>
        <end position="165"/>
    </location>
</feature>
<feature type="region of interest" description="Disordered" evidence="1">
    <location>
        <begin position="318"/>
        <end position="356"/>
    </location>
</feature>
<proteinExistence type="predicted"/>
<sequence>ISAALRGVGTIDIPTLPENAITLPEGAVRLPGGTVRLPEGAAIPAGGIRVPEGGAVTLPEGTPLPAGAVDLGNGAVRLPEGTPVPVGAVELPEGTVKLPDNTPVLPEGTIKLPTEDGAPARYYDPDGNILDEGGNIVQKSDDGPGDVVDQPGVPRDGADVPRTDSPVREPALAGAAAHTADNAGRHIRLGNALDDLGDVGRVGDDAPATRAVNAGADVPGTGLGNHLADGTADNLPRGGMGDNTPTNSVDNVTPGTGTGSNLPGAPGHHIPSNSLDNATPGVADGLRPGGSGGPVSPGALDDLAARFGDDSLGNVGHVGDDLGDVGRAGDEADIPGNQADEGTGTSTSPERPLTPEQRQQIMEEQIWKANNDPDWFKRYYRTDGHRLDVRVKENGVELPILAKDRNGNWISKHALPSGPSEIRLHPSTLDRGSVSAEHIDHLDQVAKDRRVGVDLTNAERAFETNPSPTTRQALENAQEAYGKQLGDTPNNSSLSEQLGEDAAKYHVIPEKFPGAEPIQLPRTPNGANMFDQLYELPDGSYLVVEAKAPKSDLLWRQGAGDASGMMVKQGTKEYVQTIIAEMQSRAARSPEDGQMALKLMKALKNEKLQYVMVKASENPGSYAGATLEHFEIY</sequence>
<feature type="region of interest" description="Disordered" evidence="1">
    <location>
        <begin position="94"/>
        <end position="117"/>
    </location>
</feature>
<gene>
    <name evidence="2" type="ORF">ACFF45_16730</name>
</gene>
<dbReference type="InterPro" id="IPR049762">
    <property type="entry name" value="PoNe_dom"/>
</dbReference>
<dbReference type="Proteomes" id="UP001589709">
    <property type="component" value="Unassembled WGS sequence"/>
</dbReference>
<feature type="region of interest" description="Disordered" evidence="1">
    <location>
        <begin position="230"/>
        <end position="302"/>
    </location>
</feature>
<name>A0ABV5N1Z2_9ACTN</name>
<dbReference type="CDD" id="cd20739">
    <property type="entry name" value="PoNe_DUF637"/>
    <property type="match status" value="1"/>
</dbReference>
<feature type="region of interest" description="Disordered" evidence="1">
    <location>
        <begin position="132"/>
        <end position="165"/>
    </location>
</feature>
<comment type="caution">
    <text evidence="2">The sequence shown here is derived from an EMBL/GenBank/DDBJ whole genome shotgun (WGS) entry which is preliminary data.</text>
</comment>
<feature type="compositionally biased region" description="Polar residues" evidence="1">
    <location>
        <begin position="243"/>
        <end position="261"/>
    </location>
</feature>
<evidence type="ECO:0000313" key="3">
    <source>
        <dbReference type="Proteomes" id="UP001589709"/>
    </source>
</evidence>
<reference evidence="2 3" key="1">
    <citation type="submission" date="2024-09" db="EMBL/GenBank/DDBJ databases">
        <authorList>
            <person name="Sun Q."/>
            <person name="Mori K."/>
        </authorList>
    </citation>
    <scope>NUCLEOTIDE SEQUENCE [LARGE SCALE GENOMIC DNA]</scope>
    <source>
        <strain evidence="2 3">JCM 6917</strain>
    </source>
</reference>
<feature type="non-terminal residue" evidence="2">
    <location>
        <position position="1"/>
    </location>
</feature>
<evidence type="ECO:0000313" key="2">
    <source>
        <dbReference type="EMBL" id="MFB9464308.1"/>
    </source>
</evidence>
<feature type="compositionally biased region" description="Low complexity" evidence="1">
    <location>
        <begin position="145"/>
        <end position="155"/>
    </location>
</feature>
<evidence type="ECO:0008006" key="4">
    <source>
        <dbReference type="Google" id="ProtNLM"/>
    </source>
</evidence>
<dbReference type="EMBL" id="JBHMCY010000028">
    <property type="protein sequence ID" value="MFB9464308.1"/>
    <property type="molecule type" value="Genomic_DNA"/>
</dbReference>
<evidence type="ECO:0000256" key="1">
    <source>
        <dbReference type="SAM" id="MobiDB-lite"/>
    </source>
</evidence>
<protein>
    <recommendedName>
        <fullName evidence="4">Tox-PL domain-containing protein</fullName>
    </recommendedName>
</protein>
<organism evidence="2 3">
    <name type="scientific">Streptomyces cinereospinus</name>
    <dbReference type="NCBI Taxonomy" id="285561"/>
    <lineage>
        <taxon>Bacteria</taxon>
        <taxon>Bacillati</taxon>
        <taxon>Actinomycetota</taxon>
        <taxon>Actinomycetes</taxon>
        <taxon>Kitasatosporales</taxon>
        <taxon>Streptomycetaceae</taxon>
        <taxon>Streptomyces</taxon>
    </lineage>
</organism>
<keyword evidence="3" id="KW-1185">Reference proteome</keyword>
<accession>A0ABV5N1Z2</accession>